<evidence type="ECO:0000313" key="1">
    <source>
        <dbReference type="EMBL" id="ARX34515.1"/>
    </source>
</evidence>
<dbReference type="RefSeq" id="WP_087726477.1">
    <property type="nucleotide sequence ID" value="NZ_CP021694.1"/>
</dbReference>
<organism evidence="1 2">
    <name type="scientific">Proteus mirabilis</name>
    <dbReference type="NCBI Taxonomy" id="584"/>
    <lineage>
        <taxon>Bacteria</taxon>
        <taxon>Pseudomonadati</taxon>
        <taxon>Pseudomonadota</taxon>
        <taxon>Gammaproteobacteria</taxon>
        <taxon>Enterobacterales</taxon>
        <taxon>Morganellaceae</taxon>
        <taxon>Proteus</taxon>
    </lineage>
</organism>
<gene>
    <name evidence="1" type="ORF">AM402_10310</name>
</gene>
<dbReference type="EMBL" id="CP021694">
    <property type="protein sequence ID" value="ARX34515.1"/>
    <property type="molecule type" value="Genomic_DNA"/>
</dbReference>
<accession>A0AAJ0Y8Y1</accession>
<evidence type="ECO:0000313" key="2">
    <source>
        <dbReference type="Proteomes" id="UP000195540"/>
    </source>
</evidence>
<proteinExistence type="predicted"/>
<sequence length="323" mass="36491">MHSIHLCSFRILKKQKSSKSFCLGELNDDSNKKAYELMKTIFENNVGIPIDYPETKTIVSIPKNPAFTQGSKLNKAELNYDDVNRLIYGYLNVGRYGEKYTVREKSLTSTNTKNIEYNDVEEKKRYILMYLPDSLDTGIIAFHDTERLNAKTCFKKFIESNFQNQSPRLEARVRALLHKDIPSRIKEADVVEIKAVGFRSSQDDADAMALVGNRLTGEFVIKNNGLSMGSVVDFITRNKPQTDLIELLEEKSDKIKITASVNGQDKVYTLNNILSKGISIALDDSDLNLDQNGFPNMGSLHNAIKNEINDYLSDIYGDGSYSI</sequence>
<name>A0AAJ0Y8Y1_PROMI</name>
<protein>
    <submittedName>
        <fullName evidence="1">Uncharacterized protein</fullName>
    </submittedName>
</protein>
<reference evidence="1 2" key="1">
    <citation type="submission" date="2017-05" db="EMBL/GenBank/DDBJ databases">
        <title>Whole genome sequencing of Proteus mirabilis AR_0155.</title>
        <authorList>
            <person name="Conlan S."/>
            <person name="Thomas P.J."/>
            <person name="Mullikin J."/>
            <person name="Frank K.M."/>
            <person name="Segre J.A."/>
        </authorList>
    </citation>
    <scope>NUCLEOTIDE SEQUENCE [LARGE SCALE GENOMIC DNA]</scope>
    <source>
        <strain evidence="1 2">AR_0155</strain>
    </source>
</reference>
<dbReference type="AlphaFoldDB" id="A0AAJ0Y8Y1"/>
<dbReference type="Proteomes" id="UP000195540">
    <property type="component" value="Chromosome"/>
</dbReference>